<dbReference type="CDD" id="cd04300">
    <property type="entry name" value="GT35_Glycogen_Phosphorylase"/>
    <property type="match status" value="1"/>
</dbReference>
<evidence type="ECO:0000256" key="3">
    <source>
        <dbReference type="ARBA" id="ARBA00006047"/>
    </source>
</evidence>
<gene>
    <name evidence="10" type="ORF">ACFO5Q_08060</name>
</gene>
<evidence type="ECO:0000256" key="6">
    <source>
        <dbReference type="ARBA" id="ARBA00022898"/>
    </source>
</evidence>
<dbReference type="EC" id="2.4.1.1" evidence="9"/>
<keyword evidence="5 9" id="KW-0808">Transferase</keyword>
<dbReference type="InterPro" id="IPR035090">
    <property type="entry name" value="Pyridoxal_P_attach_site"/>
</dbReference>
<name>A0ABV8UAG3_9PROT</name>
<dbReference type="SUPFAM" id="SSF53756">
    <property type="entry name" value="UDP-Glycosyltransferase/glycogen phosphorylase"/>
    <property type="match status" value="1"/>
</dbReference>
<evidence type="ECO:0000256" key="5">
    <source>
        <dbReference type="ARBA" id="ARBA00022679"/>
    </source>
</evidence>
<keyword evidence="6 9" id="KW-0663">Pyridoxal phosphate</keyword>
<keyword evidence="11" id="KW-1185">Reference proteome</keyword>
<dbReference type="GO" id="GO:0004645">
    <property type="term" value="F:1,4-alpha-oligoglucan phosphorylase activity"/>
    <property type="evidence" value="ECO:0007669"/>
    <property type="project" value="UniProtKB-EC"/>
</dbReference>
<dbReference type="Proteomes" id="UP001595776">
    <property type="component" value="Unassembled WGS sequence"/>
</dbReference>
<evidence type="ECO:0000313" key="11">
    <source>
        <dbReference type="Proteomes" id="UP001595776"/>
    </source>
</evidence>
<evidence type="ECO:0000256" key="2">
    <source>
        <dbReference type="ARBA" id="ARBA00001933"/>
    </source>
</evidence>
<dbReference type="Gene3D" id="3.40.50.2000">
    <property type="entry name" value="Glycogen Phosphorylase B"/>
    <property type="match status" value="2"/>
</dbReference>
<keyword evidence="7 9" id="KW-0119">Carbohydrate metabolism</keyword>
<reference evidence="11" key="1">
    <citation type="journal article" date="2019" name="Int. J. Syst. Evol. Microbiol.">
        <title>The Global Catalogue of Microorganisms (GCM) 10K type strain sequencing project: providing services to taxonomists for standard genome sequencing and annotation.</title>
        <authorList>
            <consortium name="The Broad Institute Genomics Platform"/>
            <consortium name="The Broad Institute Genome Sequencing Center for Infectious Disease"/>
            <person name="Wu L."/>
            <person name="Ma J."/>
        </authorList>
    </citation>
    <scope>NUCLEOTIDE SEQUENCE [LARGE SCALE GENOMIC DNA]</scope>
    <source>
        <strain evidence="11">CGMCC 1.15304</strain>
    </source>
</reference>
<evidence type="ECO:0000256" key="9">
    <source>
        <dbReference type="RuleBase" id="RU000587"/>
    </source>
</evidence>
<comment type="catalytic activity">
    <reaction evidence="1 9">
        <text>[(1-&gt;4)-alpha-D-glucosyl](n) + phosphate = [(1-&gt;4)-alpha-D-glucosyl](n-1) + alpha-D-glucose 1-phosphate</text>
        <dbReference type="Rhea" id="RHEA:41732"/>
        <dbReference type="Rhea" id="RHEA-COMP:9584"/>
        <dbReference type="Rhea" id="RHEA-COMP:9586"/>
        <dbReference type="ChEBI" id="CHEBI:15444"/>
        <dbReference type="ChEBI" id="CHEBI:43474"/>
        <dbReference type="ChEBI" id="CHEBI:58601"/>
        <dbReference type="EC" id="2.4.1.1"/>
    </reaction>
</comment>
<comment type="caution">
    <text evidence="10">The sequence shown here is derived from an EMBL/GenBank/DDBJ whole genome shotgun (WGS) entry which is preliminary data.</text>
</comment>
<comment type="similarity">
    <text evidence="3 9">Belongs to the glycogen phosphorylase family.</text>
</comment>
<accession>A0ABV8UAG3</accession>
<keyword evidence="4 9" id="KW-0328">Glycosyltransferase</keyword>
<dbReference type="InterPro" id="IPR011833">
    <property type="entry name" value="Glycg_phsphrylas"/>
</dbReference>
<dbReference type="PIRSF" id="PIRSF000460">
    <property type="entry name" value="Pprylas_GlgP"/>
    <property type="match status" value="1"/>
</dbReference>
<comment type="function">
    <text evidence="9">Allosteric enzyme that catalyzes the rate-limiting step in glycogen catabolism, the phosphorolytic cleavage of glycogen to produce glucose-1-phosphate, and plays a central role in maintaining cellular and organismal glucose homeostasis.</text>
</comment>
<dbReference type="RefSeq" id="WP_068152375.1">
    <property type="nucleotide sequence ID" value="NZ_JBHSCR010000005.1"/>
</dbReference>
<evidence type="ECO:0000256" key="7">
    <source>
        <dbReference type="ARBA" id="ARBA00023277"/>
    </source>
</evidence>
<evidence type="ECO:0000256" key="1">
    <source>
        <dbReference type="ARBA" id="ARBA00001275"/>
    </source>
</evidence>
<sequence length="812" mass="91232">MTDTKLEKLPESLDPKNVPLGEAVLRHLVYSVGKDASHAVRRDWCAALSLAVRDRMVDGWMDTTRRIYKEKAKRVYYLSMEFMIGRLLEDAISNMGLTAEAKGFFSEHGLDLQEILEAEPDPALGNGGLGRLAACFLDSMATVGVAGMGYGIRYEHGIFRQSFQDGWQLEEPEDWLIFGNNWEFHRPEVSYPISFGGSVQQDAQGKMVWTPSERILAGAFDTPIAGWQGKHVNTLRLWSARSAETLNLHQFNQGEFMAASRQQVLAESITKVLYPGDHTAEGRELRLKQEVFFTSASLQDLLHRFLLDNKDLTALPKHVAIQLNDTHPAIAVPELVRLLVDEHDMEFVQSFEIARGCLNYTNHTLLPEALEKWPLELIERCLPRHLQIIREIDNLFAAEIRAKFEGKDPAPMQAIDPHHGGWVRMGNLAFIGAKRVNGVSALHTELMKQTVFKDLHEVYPDRILNQTNGITPRRWLKECNPGLAELITETIGEDWVGDLSHISELVPYAEDKAFRDKFKAVKLENKKRLAAYIQSEVGIKVDPTALFDIQIKRIHEYKRQLMNALETMALYNAMKADPKAGWQPRVKIFAGKAAPSYTLAKLIIKLINDAAKVINNDPDVDGLLKLVFLPNYNVSAAEILIPGADLSEQISTAGFEASGTGNMKFALNGALTVGTLDGANVEIKEHVGDDNIFIFGLEADEVAARQHGGCQPWVTVAETPRLQEVVTQISSGFYSNGDTERFKGIVDNVLAHDYFQVTPDFQAYWDIQRKIDGEFKDQDTWQRMAVLNTANMGWFSADRTIRGYANDIWKAL</sequence>
<dbReference type="EMBL" id="JBHSCR010000005">
    <property type="protein sequence ID" value="MFC4347793.1"/>
    <property type="molecule type" value="Genomic_DNA"/>
</dbReference>
<evidence type="ECO:0000313" key="10">
    <source>
        <dbReference type="EMBL" id="MFC4347793.1"/>
    </source>
</evidence>
<dbReference type="PANTHER" id="PTHR11468:SF3">
    <property type="entry name" value="GLYCOGEN PHOSPHORYLASE, LIVER FORM"/>
    <property type="match status" value="1"/>
</dbReference>
<comment type="cofactor">
    <cofactor evidence="2 9">
        <name>pyridoxal 5'-phosphate</name>
        <dbReference type="ChEBI" id="CHEBI:597326"/>
    </cofactor>
</comment>
<proteinExistence type="inferred from homology"/>
<dbReference type="PROSITE" id="PS00102">
    <property type="entry name" value="PHOSPHORYLASE"/>
    <property type="match status" value="1"/>
</dbReference>
<organism evidence="10 11">
    <name type="scientific">Kordiimonas lipolytica</name>
    <dbReference type="NCBI Taxonomy" id="1662421"/>
    <lineage>
        <taxon>Bacteria</taxon>
        <taxon>Pseudomonadati</taxon>
        <taxon>Pseudomonadota</taxon>
        <taxon>Alphaproteobacteria</taxon>
        <taxon>Kordiimonadales</taxon>
        <taxon>Kordiimonadaceae</taxon>
        <taxon>Kordiimonas</taxon>
    </lineage>
</organism>
<dbReference type="NCBIfam" id="TIGR02093">
    <property type="entry name" value="P_ylase"/>
    <property type="match status" value="1"/>
</dbReference>
<protein>
    <recommendedName>
        <fullName evidence="9">Alpha-1,4 glucan phosphorylase</fullName>
        <ecNumber evidence="9">2.4.1.1</ecNumber>
    </recommendedName>
</protein>
<comment type="function">
    <text evidence="8">Phosphorylase is an important allosteric enzyme in carbohydrate metabolism. Enzymes from different sources differ in their regulatory mechanisms and in their natural substrates. However, all known phosphorylases share catalytic and structural properties.</text>
</comment>
<evidence type="ECO:0000256" key="4">
    <source>
        <dbReference type="ARBA" id="ARBA00022676"/>
    </source>
</evidence>
<dbReference type="InterPro" id="IPR000811">
    <property type="entry name" value="Glyco_trans_35"/>
</dbReference>
<evidence type="ECO:0000256" key="8">
    <source>
        <dbReference type="ARBA" id="ARBA00025174"/>
    </source>
</evidence>
<dbReference type="PANTHER" id="PTHR11468">
    <property type="entry name" value="GLYCOGEN PHOSPHORYLASE"/>
    <property type="match status" value="1"/>
</dbReference>
<dbReference type="Pfam" id="PF00343">
    <property type="entry name" value="Phosphorylase"/>
    <property type="match status" value="1"/>
</dbReference>